<dbReference type="GO" id="GO:0000166">
    <property type="term" value="F:nucleotide binding"/>
    <property type="evidence" value="ECO:0007669"/>
    <property type="project" value="InterPro"/>
</dbReference>
<dbReference type="EMBL" id="FNBI01000008">
    <property type="protein sequence ID" value="SDF94993.1"/>
    <property type="molecule type" value="Genomic_DNA"/>
</dbReference>
<dbReference type="OrthoDB" id="9815825at2"/>
<dbReference type="EMBL" id="WSUT01000005">
    <property type="protein sequence ID" value="MWC44851.1"/>
    <property type="molecule type" value="Genomic_DNA"/>
</dbReference>
<dbReference type="PANTHER" id="PTHR43818:SF11">
    <property type="entry name" value="BCDNA.GH03377"/>
    <property type="match status" value="1"/>
</dbReference>
<dbReference type="AlphaFoldDB" id="A0A1G7Q917"/>
<keyword evidence="1" id="KW-0560">Oxidoreductase</keyword>
<dbReference type="InterPro" id="IPR050463">
    <property type="entry name" value="Gfo/Idh/MocA_oxidrdct_glycsds"/>
</dbReference>
<proteinExistence type="predicted"/>
<feature type="domain" description="GFO/IDH/MocA-like oxidoreductase" evidence="3">
    <location>
        <begin position="133"/>
        <end position="254"/>
    </location>
</feature>
<keyword evidence="6" id="KW-1185">Reference proteome</keyword>
<organism evidence="5 6">
    <name type="scientific">Sphingomonas carotinifaciens</name>
    <dbReference type="NCBI Taxonomy" id="1166323"/>
    <lineage>
        <taxon>Bacteria</taxon>
        <taxon>Pseudomonadati</taxon>
        <taxon>Pseudomonadota</taxon>
        <taxon>Alphaproteobacteria</taxon>
        <taxon>Sphingomonadales</taxon>
        <taxon>Sphingomonadaceae</taxon>
        <taxon>Sphingomonas</taxon>
    </lineage>
</organism>
<evidence type="ECO:0000259" key="3">
    <source>
        <dbReference type="Pfam" id="PF22725"/>
    </source>
</evidence>
<evidence type="ECO:0000259" key="2">
    <source>
        <dbReference type="Pfam" id="PF01408"/>
    </source>
</evidence>
<protein>
    <submittedName>
        <fullName evidence="4">Gfo/Idh/MocA family oxidoreductase</fullName>
    </submittedName>
    <submittedName>
        <fullName evidence="5">Predicted dehydrogenase</fullName>
    </submittedName>
</protein>
<dbReference type="Proteomes" id="UP000436801">
    <property type="component" value="Unassembled WGS sequence"/>
</dbReference>
<evidence type="ECO:0000313" key="6">
    <source>
        <dbReference type="Proteomes" id="UP000323502"/>
    </source>
</evidence>
<dbReference type="InterPro" id="IPR055170">
    <property type="entry name" value="GFO_IDH_MocA-like_dom"/>
</dbReference>
<dbReference type="InterPro" id="IPR000683">
    <property type="entry name" value="Gfo/Idh/MocA-like_OxRdtase_N"/>
</dbReference>
<evidence type="ECO:0000256" key="1">
    <source>
        <dbReference type="ARBA" id="ARBA00023002"/>
    </source>
</evidence>
<reference evidence="5 6" key="1">
    <citation type="submission" date="2016-10" db="EMBL/GenBank/DDBJ databases">
        <authorList>
            <person name="Varghese N."/>
            <person name="Submissions S."/>
        </authorList>
    </citation>
    <scope>NUCLEOTIDE SEQUENCE [LARGE SCALE GENOMIC DNA]</scope>
    <source>
        <strain evidence="5 6">S7-754</strain>
    </source>
</reference>
<dbReference type="SUPFAM" id="SSF55347">
    <property type="entry name" value="Glyceraldehyde-3-phosphate dehydrogenase-like, C-terminal domain"/>
    <property type="match status" value="1"/>
</dbReference>
<dbReference type="Proteomes" id="UP000323502">
    <property type="component" value="Unassembled WGS sequence"/>
</dbReference>
<evidence type="ECO:0000313" key="7">
    <source>
        <dbReference type="Proteomes" id="UP000436801"/>
    </source>
</evidence>
<dbReference type="Gene3D" id="3.40.50.720">
    <property type="entry name" value="NAD(P)-binding Rossmann-like Domain"/>
    <property type="match status" value="1"/>
</dbReference>
<evidence type="ECO:0000313" key="5">
    <source>
        <dbReference type="EMBL" id="SDF94993.1"/>
    </source>
</evidence>
<dbReference type="Pfam" id="PF01408">
    <property type="entry name" value="GFO_IDH_MocA"/>
    <property type="match status" value="1"/>
</dbReference>
<name>A0A1G7Q917_9SPHN</name>
<reference evidence="4 7" key="2">
    <citation type="submission" date="2019-12" db="EMBL/GenBank/DDBJ databases">
        <authorList>
            <person name="Zheng J."/>
        </authorList>
    </citation>
    <scope>NUCLEOTIDE SEQUENCE [LARGE SCALE GENOMIC DNA]</scope>
    <source>
        <strain evidence="4 7">DSM 27347</strain>
    </source>
</reference>
<sequence length="372" mass="39944">MTEPFNVALVGLGKMGISHLAIANATPGMKVVAVCDTSALLGGMVQKYANIPYLAQYADALSLPGLDGVIVATPTRFHADMIRQAMARGIHVFCEKPMTLDADTSGAIADEAARAGLVGQVGYHNRFVGTFGEAKRLLDLGALGRLRHIHAEAYGPVVLKPAAKTWRSQSSEGGGCLYDYAAHPVNLMNWYAGAPVTCSGAQMTQQWSTDVDDAVFANLSFDGGVSGQVSVNWADETARKMTTKLCLWGDHGKITVDRQEIQVFIGTNGTPPEGYRKGWTIKYITELTDHPAFYLRGEEYSAQMEGFVAAMRNPAGPYVNDFASGAATDRTLSMIRDSARGVVPARATAVLKPVPQRPAMRAGLFGWTLKRA</sequence>
<dbReference type="RefSeq" id="WP_149683207.1">
    <property type="nucleotide sequence ID" value="NZ_CP178397.1"/>
</dbReference>
<dbReference type="SUPFAM" id="SSF51735">
    <property type="entry name" value="NAD(P)-binding Rossmann-fold domains"/>
    <property type="match status" value="1"/>
</dbReference>
<dbReference type="Pfam" id="PF22725">
    <property type="entry name" value="GFO_IDH_MocA_C3"/>
    <property type="match status" value="1"/>
</dbReference>
<evidence type="ECO:0000313" key="4">
    <source>
        <dbReference type="EMBL" id="MWC44851.1"/>
    </source>
</evidence>
<dbReference type="GO" id="GO:0016491">
    <property type="term" value="F:oxidoreductase activity"/>
    <property type="evidence" value="ECO:0007669"/>
    <property type="project" value="UniProtKB-KW"/>
</dbReference>
<dbReference type="InterPro" id="IPR036291">
    <property type="entry name" value="NAD(P)-bd_dom_sf"/>
</dbReference>
<dbReference type="Gene3D" id="3.30.360.10">
    <property type="entry name" value="Dihydrodipicolinate Reductase, domain 2"/>
    <property type="match status" value="1"/>
</dbReference>
<gene>
    <name evidence="4" type="ORF">GQR91_14600</name>
    <name evidence="5" type="ORF">SAMN05216557_10813</name>
</gene>
<accession>A0A1G7Q917</accession>
<dbReference type="PANTHER" id="PTHR43818">
    <property type="entry name" value="BCDNA.GH03377"/>
    <property type="match status" value="1"/>
</dbReference>
<feature type="domain" description="Gfo/Idh/MocA-like oxidoreductase N-terminal" evidence="2">
    <location>
        <begin position="5"/>
        <end position="123"/>
    </location>
</feature>